<keyword evidence="2" id="KW-1185">Reference proteome</keyword>
<dbReference type="EMBL" id="CM042883">
    <property type="protein sequence ID" value="KAI4373856.1"/>
    <property type="molecule type" value="Genomic_DNA"/>
</dbReference>
<dbReference type="Proteomes" id="UP001057402">
    <property type="component" value="Chromosome 4"/>
</dbReference>
<organism evidence="1 2">
    <name type="scientific">Melastoma candidum</name>
    <dbReference type="NCBI Taxonomy" id="119954"/>
    <lineage>
        <taxon>Eukaryota</taxon>
        <taxon>Viridiplantae</taxon>
        <taxon>Streptophyta</taxon>
        <taxon>Embryophyta</taxon>
        <taxon>Tracheophyta</taxon>
        <taxon>Spermatophyta</taxon>
        <taxon>Magnoliopsida</taxon>
        <taxon>eudicotyledons</taxon>
        <taxon>Gunneridae</taxon>
        <taxon>Pentapetalae</taxon>
        <taxon>rosids</taxon>
        <taxon>malvids</taxon>
        <taxon>Myrtales</taxon>
        <taxon>Melastomataceae</taxon>
        <taxon>Melastomatoideae</taxon>
        <taxon>Melastomateae</taxon>
        <taxon>Melastoma</taxon>
    </lineage>
</organism>
<reference evidence="2" key="1">
    <citation type="journal article" date="2023" name="Front. Plant Sci.">
        <title>Chromosomal-level genome assembly of Melastoma candidum provides insights into trichome evolution.</title>
        <authorList>
            <person name="Zhong Y."/>
            <person name="Wu W."/>
            <person name="Sun C."/>
            <person name="Zou P."/>
            <person name="Liu Y."/>
            <person name="Dai S."/>
            <person name="Zhou R."/>
        </authorList>
    </citation>
    <scope>NUCLEOTIDE SEQUENCE [LARGE SCALE GENOMIC DNA]</scope>
</reference>
<gene>
    <name evidence="1" type="ORF">MLD38_011923</name>
</gene>
<protein>
    <submittedName>
        <fullName evidence="1">Uncharacterized protein</fullName>
    </submittedName>
</protein>
<comment type="caution">
    <text evidence="1">The sequence shown here is derived from an EMBL/GenBank/DDBJ whole genome shotgun (WGS) entry which is preliminary data.</text>
</comment>
<evidence type="ECO:0000313" key="1">
    <source>
        <dbReference type="EMBL" id="KAI4373856.1"/>
    </source>
</evidence>
<evidence type="ECO:0000313" key="2">
    <source>
        <dbReference type="Proteomes" id="UP001057402"/>
    </source>
</evidence>
<name>A0ACB9R6G8_9MYRT</name>
<accession>A0ACB9R6G8</accession>
<proteinExistence type="predicted"/>
<sequence>MKFGKRLKRKKVPEWTNAYVDYNGLKRVLGDIARYRQSVQPSASRDGLQRMAPFDSFTGFPKEPSGSPIADAEEQAIDVRVSRHGHGWFYETNFLRRSEGGGEIEARFFEKLDEELNKVNAFFKDKVEEAMQEADSLNRQMDALTALRIKVERPGSDGSSSGTPSSGCSSTGSMASNDIKGKGIGAPHRTSQGESCRDPVNVRKRDPLEILDRVKMKRTLESPVSTLKRLFGDSRDVELRFKEEELTGAKERLKVVFIDFYLKLYQLKQYSVMNHSAFAKILKKYEKVSTRRAKRSYMEIVDNSYLVRSNKVTNLLERVEAIFITHFSNSNRRKAMASLRPKAKKENHKVTFFTGFFCGCSVALVVAIILRIEARNLMEMEDGSLYMQNVFPLYSLFGYIILHMLMYAANIYFWRLYRIGFISKTRDLKTVTEIVPLVLVVVVLAIIICPLNIVYRSSRIFFMRCIFHCIFAPLYKVTLPDFFLADHLTSQVQTIRCLEIYICYYGLGEYSQRQNKCHNNGVYNTFYFVVAVIPFWFRFMQCLRRLCEEKDAVHAFNGLKYLFTILAVLIRTAFELTEGPAWLVLALLSSIVATAMNTFWDIVMDWGLLRRNSNNFYLRDKLLVSHKSVYYIAMFLNIVLRLAWTKLVLEFNLRPMHQMAVTTVISCLEILRRGIWSFFRLENEHLNNVGKYRAFNSVPHPFCYYDESGHDDDEDDQDSDKKE</sequence>